<dbReference type="OrthoDB" id="9793412at2"/>
<dbReference type="InterPro" id="IPR051910">
    <property type="entry name" value="ComF/GntX_DNA_util-trans"/>
</dbReference>
<dbReference type="CDD" id="cd06223">
    <property type="entry name" value="PRTases_typeI"/>
    <property type="match status" value="1"/>
</dbReference>
<feature type="domain" description="Double zinc ribbon" evidence="2">
    <location>
        <begin position="13"/>
        <end position="67"/>
    </location>
</feature>
<organism evidence="3 4">
    <name type="scientific">Arenicella xantha</name>
    <dbReference type="NCBI Taxonomy" id="644221"/>
    <lineage>
        <taxon>Bacteria</taxon>
        <taxon>Pseudomonadati</taxon>
        <taxon>Pseudomonadota</taxon>
        <taxon>Gammaproteobacteria</taxon>
        <taxon>Arenicellales</taxon>
        <taxon>Arenicellaceae</taxon>
        <taxon>Arenicella</taxon>
    </lineage>
</organism>
<dbReference type="InterPro" id="IPR029057">
    <property type="entry name" value="PRTase-like"/>
</dbReference>
<evidence type="ECO:0000256" key="1">
    <source>
        <dbReference type="ARBA" id="ARBA00008007"/>
    </source>
</evidence>
<dbReference type="SUPFAM" id="SSF53271">
    <property type="entry name" value="PRTase-like"/>
    <property type="match status" value="1"/>
</dbReference>
<comment type="caution">
    <text evidence="3">The sequence shown here is derived from an EMBL/GenBank/DDBJ whole genome shotgun (WGS) entry which is preliminary data.</text>
</comment>
<dbReference type="PANTHER" id="PTHR47505:SF1">
    <property type="entry name" value="DNA UTILIZATION PROTEIN YHGH"/>
    <property type="match status" value="1"/>
</dbReference>
<dbReference type="FunCoup" id="A0A395JN63">
    <property type="interactions" value="265"/>
</dbReference>
<name>A0A395JN63_9GAMM</name>
<sequence>MDFTLYNQISNGLNWLFPKRCLACDRVTHTPNIACCDNCYSKLPFQSATCRRCGQRFSGHTDHCGRCIASPPDYDLCYCPFSYESPISDQIIALKYRNHPELARDLGTLLANELQTSVSVLPELIVPVPLHLSRIRERGYNQASLLAKQVGKILDIPVDYTLLEKAVKTKNQAELSLKARSQNLNGCFKLNRKIEAQNVAIIDDVVTTGATVGEIAKILKKKGVDYIQVWGVAHTL</sequence>
<protein>
    <submittedName>
        <fullName evidence="3">ComF family protein</fullName>
    </submittedName>
</protein>
<dbReference type="EMBL" id="QNRT01000001">
    <property type="protein sequence ID" value="RBP53091.1"/>
    <property type="molecule type" value="Genomic_DNA"/>
</dbReference>
<dbReference type="PANTHER" id="PTHR47505">
    <property type="entry name" value="DNA UTILIZATION PROTEIN YHGH"/>
    <property type="match status" value="1"/>
</dbReference>
<dbReference type="InterPro" id="IPR044005">
    <property type="entry name" value="DZR_2"/>
</dbReference>
<dbReference type="InParanoid" id="A0A395JN63"/>
<dbReference type="Pfam" id="PF18912">
    <property type="entry name" value="DZR_2"/>
    <property type="match status" value="1"/>
</dbReference>
<dbReference type="Proteomes" id="UP000253083">
    <property type="component" value="Unassembled WGS sequence"/>
</dbReference>
<dbReference type="InterPro" id="IPR000836">
    <property type="entry name" value="PRTase_dom"/>
</dbReference>
<evidence type="ECO:0000313" key="4">
    <source>
        <dbReference type="Proteomes" id="UP000253083"/>
    </source>
</evidence>
<keyword evidence="4" id="KW-1185">Reference proteome</keyword>
<proteinExistence type="inferred from homology"/>
<gene>
    <name evidence="3" type="ORF">DFR28_101476</name>
</gene>
<evidence type="ECO:0000313" key="3">
    <source>
        <dbReference type="EMBL" id="RBP53091.1"/>
    </source>
</evidence>
<evidence type="ECO:0000259" key="2">
    <source>
        <dbReference type="Pfam" id="PF18912"/>
    </source>
</evidence>
<dbReference type="RefSeq" id="WP_113952691.1">
    <property type="nucleotide sequence ID" value="NZ_QNRT01000001.1"/>
</dbReference>
<reference evidence="3 4" key="1">
    <citation type="submission" date="2018-06" db="EMBL/GenBank/DDBJ databases">
        <title>Genomic Encyclopedia of Type Strains, Phase IV (KMG-IV): sequencing the most valuable type-strain genomes for metagenomic binning, comparative biology and taxonomic classification.</title>
        <authorList>
            <person name="Goeker M."/>
        </authorList>
    </citation>
    <scope>NUCLEOTIDE SEQUENCE [LARGE SCALE GENOMIC DNA]</scope>
    <source>
        <strain evidence="3 4">DSM 24032</strain>
    </source>
</reference>
<dbReference type="AlphaFoldDB" id="A0A395JN63"/>
<comment type="similarity">
    <text evidence="1">Belongs to the ComF/GntX family.</text>
</comment>
<dbReference type="Gene3D" id="3.40.50.2020">
    <property type="match status" value="1"/>
</dbReference>
<accession>A0A395JN63</accession>